<gene>
    <name evidence="2" type="ORF">GCM10009744_62050</name>
</gene>
<comment type="caution">
    <text evidence="2">The sequence shown here is derived from an EMBL/GenBank/DDBJ whole genome shotgun (WGS) entry which is preliminary data.</text>
</comment>
<dbReference type="SUPFAM" id="SSF55486">
    <property type="entry name" value="Metalloproteases ('zincins'), catalytic domain"/>
    <property type="match status" value="1"/>
</dbReference>
<dbReference type="EMBL" id="BAAANE010000015">
    <property type="protein sequence ID" value="GAA1660092.1"/>
    <property type="molecule type" value="Genomic_DNA"/>
</dbReference>
<organism evidence="2 3">
    <name type="scientific">Kribbella alba</name>
    <dbReference type="NCBI Taxonomy" id="190197"/>
    <lineage>
        <taxon>Bacteria</taxon>
        <taxon>Bacillati</taxon>
        <taxon>Actinomycetota</taxon>
        <taxon>Actinomycetes</taxon>
        <taxon>Propionibacteriales</taxon>
        <taxon>Kribbellaceae</taxon>
        <taxon>Kribbella</taxon>
    </lineage>
</organism>
<dbReference type="PANTHER" id="PTHR45726">
    <property type="entry name" value="LEUKOTRIENE A-4 HYDROLASE"/>
    <property type="match status" value="1"/>
</dbReference>
<dbReference type="Gene3D" id="1.10.390.10">
    <property type="entry name" value="Neutral Protease Domain 2"/>
    <property type="match status" value="1"/>
</dbReference>
<feature type="signal peptide" evidence="1">
    <location>
        <begin position="1"/>
        <end position="26"/>
    </location>
</feature>
<feature type="chain" id="PRO_5046573610" evidence="1">
    <location>
        <begin position="27"/>
        <end position="441"/>
    </location>
</feature>
<dbReference type="InterPro" id="IPR027268">
    <property type="entry name" value="Peptidase_M4/M1_CTD_sf"/>
</dbReference>
<proteinExistence type="predicted"/>
<name>A0ABP4RTZ1_9ACTN</name>
<dbReference type="PANTHER" id="PTHR45726:SF3">
    <property type="entry name" value="LEUKOTRIENE A-4 HYDROLASE"/>
    <property type="match status" value="1"/>
</dbReference>
<evidence type="ECO:0000313" key="3">
    <source>
        <dbReference type="Proteomes" id="UP001501319"/>
    </source>
</evidence>
<protein>
    <submittedName>
        <fullName evidence="2">M1 family metallopeptidase</fullName>
    </submittedName>
</protein>
<keyword evidence="3" id="KW-1185">Reference proteome</keyword>
<evidence type="ECO:0000256" key="1">
    <source>
        <dbReference type="SAM" id="SignalP"/>
    </source>
</evidence>
<dbReference type="Proteomes" id="UP001501319">
    <property type="component" value="Unassembled WGS sequence"/>
</dbReference>
<evidence type="ECO:0000313" key="2">
    <source>
        <dbReference type="EMBL" id="GAA1660092.1"/>
    </source>
</evidence>
<keyword evidence="1" id="KW-0732">Signal</keyword>
<dbReference type="InterPro" id="IPR034015">
    <property type="entry name" value="M1_LTA4H"/>
</dbReference>
<dbReference type="CDD" id="cd09604">
    <property type="entry name" value="M1_APN_like"/>
    <property type="match status" value="1"/>
</dbReference>
<accession>A0ABP4RTZ1</accession>
<reference evidence="3" key="1">
    <citation type="journal article" date="2019" name="Int. J. Syst. Evol. Microbiol.">
        <title>The Global Catalogue of Microorganisms (GCM) 10K type strain sequencing project: providing services to taxonomists for standard genome sequencing and annotation.</title>
        <authorList>
            <consortium name="The Broad Institute Genomics Platform"/>
            <consortium name="The Broad Institute Genome Sequencing Center for Infectious Disease"/>
            <person name="Wu L."/>
            <person name="Ma J."/>
        </authorList>
    </citation>
    <scope>NUCLEOTIDE SEQUENCE [LARGE SCALE GENOMIC DNA]</scope>
    <source>
        <strain evidence="3">JCM 14306</strain>
    </source>
</reference>
<sequence>MRRTAVLSLILPLFILPLLIATSSVAAGKGMPTPGSPAYDVQLTANESGSTWTGREWISFTNTSTSPMPEIYLRLWGNSWDGCTNSPVRVSRIEGGVVGPLAVGCTALKVVLGKALEPGERASIAFDVAITAPNRGEQFGRSGAYSFFGNALPVLAVHDQVGWHLEPDVGIGESYYTLSADFTVRLDHPASLVVPATGVMAGSNVSVAKQVRDFAWAVGPFRQALVTSPGGVKVRLWWTSAVASAAVADARAKAIAAIDDFGRRFGSYPYGEVDLVLNDKWASFSGMEYPGFVLLIAPAFGEGPVVHELAHQWWYGIVGNNEYADPWLDESFAVYATDLHAGDSRPGCWPGGAWTPGLAITNSMGYWKSYGSAWGSYVYTLGACMLHDLERLIGSIPMAHLLKTYAGEHWYGVSTPAAFKSAAQAATSIILTSFWADHHMN</sequence>